<evidence type="ECO:0000256" key="12">
    <source>
        <dbReference type="ARBA" id="ARBA00034808"/>
    </source>
</evidence>
<sequence length="1209" mass="137482">MSWTQQQQNAIDARDTSLIVSAAAGSGKTAVLTERLVKLIADSSSGVRADRMIVVTFTNDAASELKKRLDIKLRELINERPDDKHLLKQQILLQSARISTINSFCFDLIRDNMGDTGVTSGFAVLDDSDNKVLRARAMDELINYYSENEYEKISFMYDRFCIKDEKRLIEVIERADNFLSSVPFRDKWLDKAVDMYKGDINDSFYFKSLMAAMISELEKALKTADDNIGLINRIFPDMSSAAAAKSYALAEEDYDRISDLLAVFRTNRLPDEREAVKAQDFSDLVRVGKTPHDKALREIYKKKRDLIKKTAAKVINSVLSVESDYRECGEVTVILAEMLKKYQELIWEKKCEKNGLSFDDGERIALELLTESDDSGDIVRSEIAERISDYYDIIMIDEYQDSNNKQDLIFKLISKDFRTDENGEPLYGSNVFLVGDVKQSIYRFRLANPRNFINTLHSSEPYSPDSKCKNQAIILNKNFRSSPQVIDFVNFVFEQIMSEKCGDIHYTDDEKLYFGAGQYADDDASQRITHFAFIKDDVVEDEEAEKLNMEVLYTAKKISDMIGAGVAVTERDGTSRPCCPSDFCILVRNNKHINTYAEELNKIGIPAKGSEETGYLKAREIAVLIDLLRVISNPIQDISLAAVMTSPMYMFSIEDIAVIRSYDKKRPLFSIIQGIVGGEYSECDDMFLCERCREFLESIDAFRLDSVTMNIGELIGEIYDSTDFISVMQLYSDGEKKRANLRALIQYAQNYEATAAFDGSGGLNGFLRHLDRVMENGDYAQGKVAASSGDYVSVLTMHRSKGLEFPFVFIAETSVNFQFDSKTVMCSPDGRIGYVLYDPSLYRKYKTFQQVMLSAEEERDTRSEEMRLLYVALTRAKQQLFINLKCGEKALKRVNSIIESCVLHNGDITDSVSEAKSFSDWLWASIIREKSFAEISEHLELGAGAPKGCNDEKNLFEYEFVDSIDAADAEQADEDKEQAADESIISQMKNIISYEYDKTLSETPAKLSVTEITKKLKNNKEIFDFKLKRPKFKSTGSRLSGAERGTAIHTFFQYCDFENAIKDTKSEIENVMNKGYISLAESESINLENVKAFFESSLYERICSSLSYVREKKFMVAVSQLDVENEALEKLKRSDGMIKGIIDLMFEENDGIVIVDYKSDRGVSLEKLKERYSMQLKLYKAAIELTTSKKVKEAFLYSFELKKYIAVEI</sequence>
<dbReference type="InterPro" id="IPR038726">
    <property type="entry name" value="PDDEXK_AddAB-type"/>
</dbReference>
<dbReference type="GO" id="GO:0006302">
    <property type="term" value="P:double-strand break repair"/>
    <property type="evidence" value="ECO:0007669"/>
    <property type="project" value="InterPro"/>
</dbReference>
<dbReference type="SUPFAM" id="SSF52980">
    <property type="entry name" value="Restriction endonuclease-like"/>
    <property type="match status" value="1"/>
</dbReference>
<dbReference type="Gene3D" id="3.40.50.300">
    <property type="entry name" value="P-loop containing nucleotide triphosphate hydrolases"/>
    <property type="match status" value="4"/>
</dbReference>
<dbReference type="GO" id="GO:0004527">
    <property type="term" value="F:exonuclease activity"/>
    <property type="evidence" value="ECO:0007669"/>
    <property type="project" value="UniProtKB-KW"/>
</dbReference>
<dbReference type="InterPro" id="IPR027417">
    <property type="entry name" value="P-loop_NTPase"/>
</dbReference>
<keyword evidence="7 14" id="KW-0067">ATP-binding</keyword>
<keyword evidence="2 14" id="KW-0547">Nucleotide-binding</keyword>
<dbReference type="GO" id="GO:0005829">
    <property type="term" value="C:cytosol"/>
    <property type="evidence" value="ECO:0007669"/>
    <property type="project" value="TreeGrafter"/>
</dbReference>
<evidence type="ECO:0000256" key="2">
    <source>
        <dbReference type="ARBA" id="ARBA00022741"/>
    </source>
</evidence>
<dbReference type="RefSeq" id="WP_074713957.1">
    <property type="nucleotide sequence ID" value="NZ_FNWV01000001.1"/>
</dbReference>
<keyword evidence="9" id="KW-0234">DNA repair</keyword>
<dbReference type="EC" id="5.6.2.4" evidence="12"/>
<dbReference type="Proteomes" id="UP000183190">
    <property type="component" value="Unassembled WGS sequence"/>
</dbReference>
<dbReference type="GO" id="GO:0016887">
    <property type="term" value="F:ATP hydrolysis activity"/>
    <property type="evidence" value="ECO:0007669"/>
    <property type="project" value="RHEA"/>
</dbReference>
<name>A0A1H6HSU4_RUMFL</name>
<dbReference type="GO" id="GO:0005524">
    <property type="term" value="F:ATP binding"/>
    <property type="evidence" value="ECO:0007669"/>
    <property type="project" value="UniProtKB-UniRule"/>
</dbReference>
<evidence type="ECO:0000256" key="11">
    <source>
        <dbReference type="ARBA" id="ARBA00034617"/>
    </source>
</evidence>
<dbReference type="PROSITE" id="PS51198">
    <property type="entry name" value="UVRD_HELICASE_ATP_BIND"/>
    <property type="match status" value="1"/>
</dbReference>
<dbReference type="Pfam" id="PF12705">
    <property type="entry name" value="PDDEXK_1"/>
    <property type="match status" value="1"/>
</dbReference>
<evidence type="ECO:0000313" key="17">
    <source>
        <dbReference type="EMBL" id="SEH37268.1"/>
    </source>
</evidence>
<dbReference type="InterPro" id="IPR011604">
    <property type="entry name" value="PDDEXK-like_dom_sf"/>
</dbReference>
<evidence type="ECO:0000313" key="18">
    <source>
        <dbReference type="Proteomes" id="UP000183190"/>
    </source>
</evidence>
<evidence type="ECO:0000256" key="6">
    <source>
        <dbReference type="ARBA" id="ARBA00022839"/>
    </source>
</evidence>
<protein>
    <recommendedName>
        <fullName evidence="12">DNA 3'-5' helicase</fullName>
        <ecNumber evidence="12">5.6.2.4</ecNumber>
    </recommendedName>
</protein>
<feature type="domain" description="UvrD-like helicase C-terminal" evidence="16">
    <location>
        <begin position="511"/>
        <end position="802"/>
    </location>
</feature>
<dbReference type="PANTHER" id="PTHR11070">
    <property type="entry name" value="UVRD / RECB / PCRA DNA HELICASE FAMILY MEMBER"/>
    <property type="match status" value="1"/>
</dbReference>
<evidence type="ECO:0000256" key="10">
    <source>
        <dbReference type="ARBA" id="ARBA00023235"/>
    </source>
</evidence>
<keyword evidence="5 14" id="KW-0347">Helicase</keyword>
<evidence type="ECO:0000256" key="8">
    <source>
        <dbReference type="ARBA" id="ARBA00023125"/>
    </source>
</evidence>
<evidence type="ECO:0000259" key="15">
    <source>
        <dbReference type="PROSITE" id="PS51198"/>
    </source>
</evidence>
<feature type="domain" description="UvrD-like helicase ATP-binding" evidence="15">
    <location>
        <begin position="1"/>
        <end position="482"/>
    </location>
</feature>
<feature type="binding site" evidence="14">
    <location>
        <begin position="22"/>
        <end position="29"/>
    </location>
    <ligand>
        <name>ATP</name>
        <dbReference type="ChEBI" id="CHEBI:30616"/>
    </ligand>
</feature>
<keyword evidence="6" id="KW-0269">Exonuclease</keyword>
<comment type="catalytic activity">
    <reaction evidence="11">
        <text>Couples ATP hydrolysis with the unwinding of duplex DNA by translocating in the 3'-5' direction.</text>
        <dbReference type="EC" id="5.6.2.4"/>
    </reaction>
</comment>
<dbReference type="Pfam" id="PF00580">
    <property type="entry name" value="UvrD-helicase"/>
    <property type="match status" value="1"/>
</dbReference>
<evidence type="ECO:0000256" key="5">
    <source>
        <dbReference type="ARBA" id="ARBA00022806"/>
    </source>
</evidence>
<proteinExistence type="predicted"/>
<evidence type="ECO:0000256" key="9">
    <source>
        <dbReference type="ARBA" id="ARBA00023204"/>
    </source>
</evidence>
<dbReference type="SUPFAM" id="SSF52540">
    <property type="entry name" value="P-loop containing nucleoside triphosphate hydrolases"/>
    <property type="match status" value="1"/>
</dbReference>
<dbReference type="Gene3D" id="3.90.320.10">
    <property type="match status" value="1"/>
</dbReference>
<dbReference type="InterPro" id="IPR014152">
    <property type="entry name" value="AddA"/>
</dbReference>
<evidence type="ECO:0000256" key="1">
    <source>
        <dbReference type="ARBA" id="ARBA00022722"/>
    </source>
</evidence>
<evidence type="ECO:0000256" key="3">
    <source>
        <dbReference type="ARBA" id="ARBA00022763"/>
    </source>
</evidence>
<evidence type="ECO:0000256" key="13">
    <source>
        <dbReference type="ARBA" id="ARBA00048988"/>
    </source>
</evidence>
<dbReference type="PANTHER" id="PTHR11070:SF48">
    <property type="entry name" value="ATP-DEPENDENT HELICASE_NUCLEASE SUBUNIT A"/>
    <property type="match status" value="1"/>
</dbReference>
<dbReference type="EMBL" id="FNWV01000001">
    <property type="protein sequence ID" value="SEH37268.1"/>
    <property type="molecule type" value="Genomic_DNA"/>
</dbReference>
<dbReference type="Gene3D" id="1.10.486.10">
    <property type="entry name" value="PCRA, domain 4"/>
    <property type="match status" value="1"/>
</dbReference>
<gene>
    <name evidence="17" type="ORF">SAMN02910265_00097</name>
</gene>
<evidence type="ECO:0000256" key="14">
    <source>
        <dbReference type="PROSITE-ProRule" id="PRU00560"/>
    </source>
</evidence>
<evidence type="ECO:0000256" key="7">
    <source>
        <dbReference type="ARBA" id="ARBA00022840"/>
    </source>
</evidence>
<comment type="catalytic activity">
    <reaction evidence="13">
        <text>ATP + H2O = ADP + phosphate + H(+)</text>
        <dbReference type="Rhea" id="RHEA:13065"/>
        <dbReference type="ChEBI" id="CHEBI:15377"/>
        <dbReference type="ChEBI" id="CHEBI:15378"/>
        <dbReference type="ChEBI" id="CHEBI:30616"/>
        <dbReference type="ChEBI" id="CHEBI:43474"/>
        <dbReference type="ChEBI" id="CHEBI:456216"/>
        <dbReference type="EC" id="5.6.2.4"/>
    </reaction>
</comment>
<dbReference type="GO" id="GO:0003677">
    <property type="term" value="F:DNA binding"/>
    <property type="evidence" value="ECO:0007669"/>
    <property type="project" value="UniProtKB-KW"/>
</dbReference>
<dbReference type="GO" id="GO:0033202">
    <property type="term" value="C:DNA helicase complex"/>
    <property type="evidence" value="ECO:0007669"/>
    <property type="project" value="TreeGrafter"/>
</dbReference>
<accession>A0A1H6HSU4</accession>
<dbReference type="GO" id="GO:0043138">
    <property type="term" value="F:3'-5' DNA helicase activity"/>
    <property type="evidence" value="ECO:0007669"/>
    <property type="project" value="UniProtKB-EC"/>
</dbReference>
<dbReference type="NCBIfam" id="TIGR02785">
    <property type="entry name" value="addA_Gpos"/>
    <property type="match status" value="1"/>
</dbReference>
<organism evidence="17 18">
    <name type="scientific">Ruminococcus flavefaciens</name>
    <dbReference type="NCBI Taxonomy" id="1265"/>
    <lineage>
        <taxon>Bacteria</taxon>
        <taxon>Bacillati</taxon>
        <taxon>Bacillota</taxon>
        <taxon>Clostridia</taxon>
        <taxon>Eubacteriales</taxon>
        <taxon>Oscillospiraceae</taxon>
        <taxon>Ruminococcus</taxon>
    </lineage>
</organism>
<dbReference type="GO" id="GO:0000725">
    <property type="term" value="P:recombinational repair"/>
    <property type="evidence" value="ECO:0007669"/>
    <property type="project" value="TreeGrafter"/>
</dbReference>
<dbReference type="PROSITE" id="PS51217">
    <property type="entry name" value="UVRD_HELICASE_CTER"/>
    <property type="match status" value="1"/>
</dbReference>
<keyword evidence="10" id="KW-0413">Isomerase</keyword>
<keyword evidence="4 14" id="KW-0378">Hydrolase</keyword>
<dbReference type="InterPro" id="IPR011335">
    <property type="entry name" value="Restrct_endonuc-II-like"/>
</dbReference>
<keyword evidence="3" id="KW-0227">DNA damage</keyword>
<keyword evidence="1" id="KW-0540">Nuclease</keyword>
<dbReference type="InterPro" id="IPR000212">
    <property type="entry name" value="DNA_helicase_UvrD/REP"/>
</dbReference>
<keyword evidence="8" id="KW-0238">DNA-binding</keyword>
<evidence type="ECO:0000259" key="16">
    <source>
        <dbReference type="PROSITE" id="PS51217"/>
    </source>
</evidence>
<dbReference type="Pfam" id="PF13361">
    <property type="entry name" value="UvrD_C"/>
    <property type="match status" value="1"/>
</dbReference>
<reference evidence="17 18" key="1">
    <citation type="submission" date="2016-10" db="EMBL/GenBank/DDBJ databases">
        <authorList>
            <person name="de Groot N.N."/>
        </authorList>
    </citation>
    <scope>NUCLEOTIDE SEQUENCE [LARGE SCALE GENOMIC DNA]</scope>
    <source>
        <strain evidence="17 18">YAD2003</strain>
    </source>
</reference>
<dbReference type="InterPro" id="IPR014017">
    <property type="entry name" value="DNA_helicase_UvrD-like_C"/>
</dbReference>
<evidence type="ECO:0000256" key="4">
    <source>
        <dbReference type="ARBA" id="ARBA00022801"/>
    </source>
</evidence>
<dbReference type="InterPro" id="IPR014016">
    <property type="entry name" value="UvrD-like_ATP-bd"/>
</dbReference>
<dbReference type="AlphaFoldDB" id="A0A1H6HSU4"/>